<evidence type="ECO:0000256" key="2">
    <source>
        <dbReference type="ARBA" id="ARBA00023015"/>
    </source>
</evidence>
<organism evidence="8">
    <name type="scientific">freshwater metagenome</name>
    <dbReference type="NCBI Taxonomy" id="449393"/>
    <lineage>
        <taxon>unclassified sequences</taxon>
        <taxon>metagenomes</taxon>
        <taxon>ecological metagenomes</taxon>
    </lineage>
</organism>
<dbReference type="InterPro" id="IPR014284">
    <property type="entry name" value="RNA_pol_sigma-70_dom"/>
</dbReference>
<dbReference type="GO" id="GO:0003677">
    <property type="term" value="F:DNA binding"/>
    <property type="evidence" value="ECO:0007669"/>
    <property type="project" value="InterPro"/>
</dbReference>
<dbReference type="SUPFAM" id="SSF88659">
    <property type="entry name" value="Sigma3 and sigma4 domains of RNA polymerase sigma factors"/>
    <property type="match status" value="1"/>
</dbReference>
<feature type="region of interest" description="Disordered" evidence="5">
    <location>
        <begin position="42"/>
        <end position="74"/>
    </location>
</feature>
<keyword evidence="4" id="KW-0804">Transcription</keyword>
<dbReference type="InterPro" id="IPR036388">
    <property type="entry name" value="WH-like_DNA-bd_sf"/>
</dbReference>
<dbReference type="InterPro" id="IPR013324">
    <property type="entry name" value="RNA_pol_sigma_r3/r4-like"/>
</dbReference>
<dbReference type="InterPro" id="IPR039425">
    <property type="entry name" value="RNA_pol_sigma-70-like"/>
</dbReference>
<keyword evidence="3" id="KW-0731">Sigma factor</keyword>
<reference evidence="8" key="1">
    <citation type="submission" date="2020-05" db="EMBL/GenBank/DDBJ databases">
        <authorList>
            <person name="Chiriac C."/>
            <person name="Salcher M."/>
            <person name="Ghai R."/>
            <person name="Kavagutti S V."/>
        </authorList>
    </citation>
    <scope>NUCLEOTIDE SEQUENCE</scope>
</reference>
<dbReference type="CDD" id="cd06171">
    <property type="entry name" value="Sigma70_r4"/>
    <property type="match status" value="1"/>
</dbReference>
<dbReference type="SUPFAM" id="SSF88946">
    <property type="entry name" value="Sigma2 domain of RNA polymerase sigma factors"/>
    <property type="match status" value="1"/>
</dbReference>
<evidence type="ECO:0000313" key="8">
    <source>
        <dbReference type="EMBL" id="CAB4962746.1"/>
    </source>
</evidence>
<evidence type="ECO:0000256" key="3">
    <source>
        <dbReference type="ARBA" id="ARBA00023082"/>
    </source>
</evidence>
<dbReference type="AlphaFoldDB" id="A0A6J7L3K5"/>
<dbReference type="PANTHER" id="PTHR43133">
    <property type="entry name" value="RNA POLYMERASE ECF-TYPE SIGMA FACTO"/>
    <property type="match status" value="1"/>
</dbReference>
<dbReference type="PANTHER" id="PTHR43133:SF57">
    <property type="entry name" value="RNA POLYMERASE SIGMA-70 FACTOR"/>
    <property type="match status" value="1"/>
</dbReference>
<dbReference type="InterPro" id="IPR013249">
    <property type="entry name" value="RNA_pol_sigma70_r4_t2"/>
</dbReference>
<dbReference type="InterPro" id="IPR007627">
    <property type="entry name" value="RNA_pol_sigma70_r2"/>
</dbReference>
<dbReference type="EMBL" id="CAFBMW010000039">
    <property type="protein sequence ID" value="CAB4962746.1"/>
    <property type="molecule type" value="Genomic_DNA"/>
</dbReference>
<evidence type="ECO:0000256" key="5">
    <source>
        <dbReference type="SAM" id="MobiDB-lite"/>
    </source>
</evidence>
<gene>
    <name evidence="8" type="ORF">UFOPK3662_03360</name>
</gene>
<dbReference type="GO" id="GO:0016987">
    <property type="term" value="F:sigma factor activity"/>
    <property type="evidence" value="ECO:0007669"/>
    <property type="project" value="UniProtKB-KW"/>
</dbReference>
<evidence type="ECO:0000259" key="7">
    <source>
        <dbReference type="Pfam" id="PF08281"/>
    </source>
</evidence>
<dbReference type="Pfam" id="PF08281">
    <property type="entry name" value="Sigma70_r4_2"/>
    <property type="match status" value="1"/>
</dbReference>
<name>A0A6J7L3K5_9ZZZZ</name>
<comment type="similarity">
    <text evidence="1">Belongs to the sigma-70 factor family. ECF subfamily.</text>
</comment>
<keyword evidence="2" id="KW-0805">Transcription regulation</keyword>
<dbReference type="InterPro" id="IPR013325">
    <property type="entry name" value="RNA_pol_sigma_r2"/>
</dbReference>
<evidence type="ECO:0000259" key="6">
    <source>
        <dbReference type="Pfam" id="PF04542"/>
    </source>
</evidence>
<proteinExistence type="inferred from homology"/>
<dbReference type="Gene3D" id="1.10.1740.10">
    <property type="match status" value="1"/>
</dbReference>
<feature type="domain" description="RNA polymerase sigma-70 region 2" evidence="6">
    <location>
        <begin position="98"/>
        <end position="165"/>
    </location>
</feature>
<feature type="domain" description="RNA polymerase sigma factor 70 region 4 type 2" evidence="7">
    <location>
        <begin position="197"/>
        <end position="246"/>
    </location>
</feature>
<dbReference type="Pfam" id="PF04542">
    <property type="entry name" value="Sigma70_r2"/>
    <property type="match status" value="1"/>
</dbReference>
<sequence length="259" mass="28391">MRSSHDLGHAFDEGMDALRRAVLAALSLQPVPHVLLAEAATSGPAPAPLPSRGAGAAGGPVGDEDQATSSEVDGAERERLIALVELARAGDKEAFGLLYDHYQASVYRFLYYRTRSQTLAEDLTSETFFRALRSMNNFRWQGKDFGAWLMTIARNLTTDHFKSGRTRLEMTTEDMTPHDDSTEGPEDAVIAGLTNEVLLQALTELPTEQRECLIMRFLQGMSIAETALALARSDGAVKQLQLRGVRNLAKLMPEGLRES</sequence>
<evidence type="ECO:0000256" key="4">
    <source>
        <dbReference type="ARBA" id="ARBA00023163"/>
    </source>
</evidence>
<protein>
    <submittedName>
        <fullName evidence="8">Unannotated protein</fullName>
    </submittedName>
</protein>
<accession>A0A6J7L3K5</accession>
<dbReference type="Gene3D" id="1.10.10.10">
    <property type="entry name" value="Winged helix-like DNA-binding domain superfamily/Winged helix DNA-binding domain"/>
    <property type="match status" value="1"/>
</dbReference>
<dbReference type="GO" id="GO:0006352">
    <property type="term" value="P:DNA-templated transcription initiation"/>
    <property type="evidence" value="ECO:0007669"/>
    <property type="project" value="InterPro"/>
</dbReference>
<dbReference type="NCBIfam" id="TIGR02937">
    <property type="entry name" value="sigma70-ECF"/>
    <property type="match status" value="1"/>
</dbReference>
<evidence type="ECO:0000256" key="1">
    <source>
        <dbReference type="ARBA" id="ARBA00010641"/>
    </source>
</evidence>